<evidence type="ECO:0000259" key="4">
    <source>
        <dbReference type="Pfam" id="PF04972"/>
    </source>
</evidence>
<dbReference type="InterPro" id="IPR050810">
    <property type="entry name" value="Bact_Secretion_Sys_Channel"/>
</dbReference>
<dbReference type="Pfam" id="PF04972">
    <property type="entry name" value="BON"/>
    <property type="match status" value="1"/>
</dbReference>
<dbReference type="RefSeq" id="WP_243451322.1">
    <property type="nucleotide sequence ID" value="NZ_BLVP01000008.1"/>
</dbReference>
<keyword evidence="7" id="KW-1185">Reference proteome</keyword>
<dbReference type="InterPro" id="IPR004846">
    <property type="entry name" value="T2SS/T3SS_dom"/>
</dbReference>
<dbReference type="InterPro" id="IPR032789">
    <property type="entry name" value="T2SS-T3SS_pil_N"/>
</dbReference>
<dbReference type="GO" id="GO:0009306">
    <property type="term" value="P:protein secretion"/>
    <property type="evidence" value="ECO:0007669"/>
    <property type="project" value="InterPro"/>
</dbReference>
<dbReference type="Pfam" id="PF00263">
    <property type="entry name" value="Secretin"/>
    <property type="match status" value="1"/>
</dbReference>
<reference evidence="6 7" key="1">
    <citation type="submission" date="2020-05" db="EMBL/GenBank/DDBJ databases">
        <title>Draft genome sequence of Desulfovibrio psychrotolerans JS1T.</title>
        <authorList>
            <person name="Ueno A."/>
            <person name="Tamazawa S."/>
            <person name="Tamamura S."/>
            <person name="Murakami T."/>
            <person name="Kiyama T."/>
            <person name="Inomata H."/>
            <person name="Amano Y."/>
            <person name="Miyakawa K."/>
            <person name="Tamaki H."/>
            <person name="Naganuma T."/>
            <person name="Kaneko K."/>
        </authorList>
    </citation>
    <scope>NUCLEOTIDE SEQUENCE [LARGE SCALE GENOMIC DNA]</scope>
    <source>
        <strain evidence="6 7">JS1</strain>
    </source>
</reference>
<dbReference type="Pfam" id="PF13629">
    <property type="entry name" value="T2SS-T3SS_pil_N"/>
    <property type="match status" value="1"/>
</dbReference>
<evidence type="ECO:0000313" key="6">
    <source>
        <dbReference type="EMBL" id="GFM37002.1"/>
    </source>
</evidence>
<dbReference type="PANTHER" id="PTHR30332">
    <property type="entry name" value="PROBABLE GENERAL SECRETION PATHWAY PROTEIN D"/>
    <property type="match status" value="1"/>
</dbReference>
<evidence type="ECO:0000259" key="3">
    <source>
        <dbReference type="Pfam" id="PF00263"/>
    </source>
</evidence>
<sequence>MKITRAYRVMLEPRPRQSGSSRPLTAAILLCALLLTAAFASTAHAQPYGITPQTVEVVKGKSIVIRLDAPAARVSLADTDTADIILLSPVQAYVTGKKPGVTNLTLWSGTGELAGVYDIRVTADLAHLKEMIHRVLPGEQDIRVIGTGEHITLSGTVTSATSLSTALEVAEMFAPEKVTNLMSVGGVHQIMLEVKIAEMHRSLLERLGIDLAYAWKGDFAYSLLNNLFNLDPKNGAISMGETAAVINPSRNGLFRATSGGVTLTGFLDVLKQNGLVKVLAEPTLICRSGEDAQFLAGGEIPVPVPQGLGTVAIEYKEYGVQLVFSPSVISGDRISLRVFPEVSELDYANAIQISGMVIPALTTRRASTVVELGNGQSFAIAGLLHNEVRENIKRYPGLGDIPVLGTLFRSSEFRKNETELVIIVTPHLTKPLDVAQQVLPTDNYTEPTEMEFFFHGKMEGEKRVNVARIQPVSTGRAEDANQRSTGMEGEFGHIIPQ</sequence>
<feature type="domain" description="Pilus formation protein N-terminal" evidence="5">
    <location>
        <begin position="52"/>
        <end position="122"/>
    </location>
</feature>
<feature type="chain" id="PRO_5029506381" evidence="2">
    <location>
        <begin position="46"/>
        <end position="497"/>
    </location>
</feature>
<keyword evidence="2" id="KW-0732">Signal</keyword>
<feature type="domain" description="Type II/III secretion system secretin-like" evidence="3">
    <location>
        <begin position="270"/>
        <end position="429"/>
    </location>
</feature>
<evidence type="ECO:0000256" key="2">
    <source>
        <dbReference type="SAM" id="SignalP"/>
    </source>
</evidence>
<dbReference type="PANTHER" id="PTHR30332:SF17">
    <property type="entry name" value="TYPE IV PILIATION SYSTEM PROTEIN DR_0774-RELATED"/>
    <property type="match status" value="1"/>
</dbReference>
<dbReference type="Proteomes" id="UP000503820">
    <property type="component" value="Unassembled WGS sequence"/>
</dbReference>
<protein>
    <submittedName>
        <fullName evidence="6">Pilus assembly protein CpaC</fullName>
    </submittedName>
</protein>
<name>A0A7J0BUY6_9BACT</name>
<dbReference type="InterPro" id="IPR007055">
    <property type="entry name" value="BON_dom"/>
</dbReference>
<comment type="caution">
    <text evidence="6">The sequence shown here is derived from an EMBL/GenBank/DDBJ whole genome shotgun (WGS) entry which is preliminary data.</text>
</comment>
<comment type="similarity">
    <text evidence="1">Belongs to the bacterial secretin family.</text>
</comment>
<proteinExistence type="inferred from homology"/>
<accession>A0A7J0BUY6</accession>
<dbReference type="InterPro" id="IPR001775">
    <property type="entry name" value="GspD/PilQ"/>
</dbReference>
<feature type="domain" description="BON" evidence="4">
    <location>
        <begin position="126"/>
        <end position="185"/>
    </location>
</feature>
<dbReference type="AlphaFoldDB" id="A0A7J0BUY6"/>
<gene>
    <name evidence="6" type="ORF">DSM19430T_16860</name>
</gene>
<dbReference type="EMBL" id="BLVP01000008">
    <property type="protein sequence ID" value="GFM37002.1"/>
    <property type="molecule type" value="Genomic_DNA"/>
</dbReference>
<evidence type="ECO:0000256" key="1">
    <source>
        <dbReference type="RuleBase" id="RU004003"/>
    </source>
</evidence>
<organism evidence="6 7">
    <name type="scientific">Desulfovibrio psychrotolerans</name>
    <dbReference type="NCBI Taxonomy" id="415242"/>
    <lineage>
        <taxon>Bacteria</taxon>
        <taxon>Pseudomonadati</taxon>
        <taxon>Thermodesulfobacteriota</taxon>
        <taxon>Desulfovibrionia</taxon>
        <taxon>Desulfovibrionales</taxon>
        <taxon>Desulfovibrionaceae</taxon>
        <taxon>Desulfovibrio</taxon>
    </lineage>
</organism>
<evidence type="ECO:0000313" key="7">
    <source>
        <dbReference type="Proteomes" id="UP000503820"/>
    </source>
</evidence>
<dbReference type="PRINTS" id="PR00811">
    <property type="entry name" value="BCTERIALGSPD"/>
</dbReference>
<dbReference type="GO" id="GO:0015627">
    <property type="term" value="C:type II protein secretion system complex"/>
    <property type="evidence" value="ECO:0007669"/>
    <property type="project" value="TreeGrafter"/>
</dbReference>
<feature type="signal peptide" evidence="2">
    <location>
        <begin position="1"/>
        <end position="45"/>
    </location>
</feature>
<evidence type="ECO:0000259" key="5">
    <source>
        <dbReference type="Pfam" id="PF13629"/>
    </source>
</evidence>